<dbReference type="SMART" id="SM00248">
    <property type="entry name" value="ANK"/>
    <property type="match status" value="10"/>
</dbReference>
<evidence type="ECO:0000313" key="6">
    <source>
        <dbReference type="Proteomes" id="UP000292085"/>
    </source>
</evidence>
<proteinExistence type="predicted"/>
<dbReference type="Pfam" id="PF12796">
    <property type="entry name" value="Ank_2"/>
    <property type="match status" value="3"/>
</dbReference>
<keyword evidence="2 3" id="KW-0040">ANK repeat</keyword>
<reference evidence="5 6" key="1">
    <citation type="submission" date="2019-02" db="EMBL/GenBank/DDBJ databases">
        <authorList>
            <person name="Li Y."/>
        </authorList>
    </citation>
    <scope>NUCLEOTIDE SEQUENCE [LARGE SCALE GENOMIC DNA]</scope>
    <source>
        <strain evidence="5 6">3-7</strain>
    </source>
</reference>
<dbReference type="InterPro" id="IPR036770">
    <property type="entry name" value="Ankyrin_rpt-contain_sf"/>
</dbReference>
<feature type="repeat" description="ANK" evidence="3">
    <location>
        <begin position="159"/>
        <end position="191"/>
    </location>
</feature>
<dbReference type="OrthoDB" id="7492287at2"/>
<evidence type="ECO:0000256" key="2">
    <source>
        <dbReference type="ARBA" id="ARBA00023043"/>
    </source>
</evidence>
<name>A0A4Q6Y5Q1_9SPHN</name>
<protein>
    <submittedName>
        <fullName evidence="5">Ankyrin repeat domain-containing protein</fullName>
    </submittedName>
</protein>
<dbReference type="Gene3D" id="1.25.40.20">
    <property type="entry name" value="Ankyrin repeat-containing domain"/>
    <property type="match status" value="2"/>
</dbReference>
<gene>
    <name evidence="5" type="ORF">EWE75_10085</name>
</gene>
<evidence type="ECO:0000256" key="3">
    <source>
        <dbReference type="PROSITE-ProRule" id="PRU00023"/>
    </source>
</evidence>
<dbReference type="Proteomes" id="UP000292085">
    <property type="component" value="Unassembled WGS sequence"/>
</dbReference>
<dbReference type="EMBL" id="SGIS01000013">
    <property type="protein sequence ID" value="RZF64516.1"/>
    <property type="molecule type" value="Genomic_DNA"/>
</dbReference>
<dbReference type="PROSITE" id="PS50088">
    <property type="entry name" value="ANK_REPEAT"/>
    <property type="match status" value="3"/>
</dbReference>
<feature type="signal peptide" evidence="4">
    <location>
        <begin position="1"/>
        <end position="23"/>
    </location>
</feature>
<dbReference type="PANTHER" id="PTHR24198">
    <property type="entry name" value="ANKYRIN REPEAT AND PROTEIN KINASE DOMAIN-CONTAINING PROTEIN"/>
    <property type="match status" value="1"/>
</dbReference>
<organism evidence="5 6">
    <name type="scientific">Sphingomonas populi</name>
    <dbReference type="NCBI Taxonomy" id="2484750"/>
    <lineage>
        <taxon>Bacteria</taxon>
        <taxon>Pseudomonadati</taxon>
        <taxon>Pseudomonadota</taxon>
        <taxon>Alphaproteobacteria</taxon>
        <taxon>Sphingomonadales</taxon>
        <taxon>Sphingomonadaceae</taxon>
        <taxon>Sphingomonas</taxon>
    </lineage>
</organism>
<evidence type="ECO:0000256" key="4">
    <source>
        <dbReference type="SAM" id="SignalP"/>
    </source>
</evidence>
<dbReference type="PANTHER" id="PTHR24198:SF165">
    <property type="entry name" value="ANKYRIN REPEAT-CONTAINING PROTEIN-RELATED"/>
    <property type="match status" value="1"/>
</dbReference>
<accession>A0A4Q6Y5Q1</accession>
<dbReference type="PRINTS" id="PR01415">
    <property type="entry name" value="ANKYRIN"/>
</dbReference>
<keyword evidence="6" id="KW-1185">Reference proteome</keyword>
<feature type="repeat" description="ANK" evidence="3">
    <location>
        <begin position="258"/>
        <end position="290"/>
    </location>
</feature>
<evidence type="ECO:0000256" key="1">
    <source>
        <dbReference type="ARBA" id="ARBA00022737"/>
    </source>
</evidence>
<feature type="chain" id="PRO_5020503420" evidence="4">
    <location>
        <begin position="24"/>
        <end position="455"/>
    </location>
</feature>
<dbReference type="InterPro" id="IPR002110">
    <property type="entry name" value="Ankyrin_rpt"/>
</dbReference>
<dbReference type="RefSeq" id="WP_130157022.1">
    <property type="nucleotide sequence ID" value="NZ_SGIS01000013.1"/>
</dbReference>
<dbReference type="PROSITE" id="PS50297">
    <property type="entry name" value="ANK_REP_REGION"/>
    <property type="match status" value="3"/>
</dbReference>
<dbReference type="AlphaFoldDB" id="A0A4Q6Y5Q1"/>
<feature type="repeat" description="ANK" evidence="3">
    <location>
        <begin position="93"/>
        <end position="125"/>
    </location>
</feature>
<dbReference type="Pfam" id="PF00023">
    <property type="entry name" value="Ank"/>
    <property type="match status" value="1"/>
</dbReference>
<comment type="caution">
    <text evidence="5">The sequence shown here is derived from an EMBL/GenBank/DDBJ whole genome shotgun (WGS) entry which is preliminary data.</text>
</comment>
<keyword evidence="4" id="KW-0732">Signal</keyword>
<evidence type="ECO:0000313" key="5">
    <source>
        <dbReference type="EMBL" id="RZF64516.1"/>
    </source>
</evidence>
<dbReference type="SUPFAM" id="SSF48403">
    <property type="entry name" value="Ankyrin repeat"/>
    <property type="match status" value="1"/>
</dbReference>
<keyword evidence="1" id="KW-0677">Repeat</keyword>
<sequence length="455" mass="45693">MPDRARIALALAAVALWSGAAQARKPVDAGALVRAITADDLAATQAALAAQADPNAPLDYSATPLALAVNTQDPALVAALLAAHAKPNTADADGVTPLALACELGNAAIVSHLLDAHADVRAAAPDGTRPLAICARFGPADAVARMLAAGAAPDTPDARGQTPLMWAASVGRTEAIAALLKAGADANRISKGDFTPLFFAIKSGIPAATAALLAAGAKADYRGPENTSALQLALYQHSYGAAALLVPYGFDLAARDREGKTPLDAAAEGGDATLVKLLLARGADANALSGPSTIKWVTEANFGQPPPPVPPTPPLLWAAQSGHAEAMAALLAGGADPHFVAADGTNVVLAAAKGGSDAALRLALQVAPNVDVANANGFTALHILVGGRPFPELAAMLRTLAAHSARTDLKSKYGTAAEIAAKGLNEVKAIFVETFPDGAGAKPVNRGGQQLAARP</sequence>